<protein>
    <submittedName>
        <fullName evidence="1">HemK methyltransferase family member 1</fullName>
    </submittedName>
</protein>
<accession>A0A2P2MY75</accession>
<dbReference type="GO" id="GO:0008168">
    <property type="term" value="F:methyltransferase activity"/>
    <property type="evidence" value="ECO:0007669"/>
    <property type="project" value="UniProtKB-KW"/>
</dbReference>
<dbReference type="AlphaFoldDB" id="A0A2P2MY75"/>
<organism evidence="1">
    <name type="scientific">Rhizophora mucronata</name>
    <name type="common">Asiatic mangrove</name>
    <dbReference type="NCBI Taxonomy" id="61149"/>
    <lineage>
        <taxon>Eukaryota</taxon>
        <taxon>Viridiplantae</taxon>
        <taxon>Streptophyta</taxon>
        <taxon>Embryophyta</taxon>
        <taxon>Tracheophyta</taxon>
        <taxon>Spermatophyta</taxon>
        <taxon>Magnoliopsida</taxon>
        <taxon>eudicotyledons</taxon>
        <taxon>Gunneridae</taxon>
        <taxon>Pentapetalae</taxon>
        <taxon>rosids</taxon>
        <taxon>fabids</taxon>
        <taxon>Malpighiales</taxon>
        <taxon>Rhizophoraceae</taxon>
        <taxon>Rhizophora</taxon>
    </lineage>
</organism>
<dbReference type="EMBL" id="GGEC01054697">
    <property type="protein sequence ID" value="MBX35181.1"/>
    <property type="molecule type" value="Transcribed_RNA"/>
</dbReference>
<proteinExistence type="predicted"/>
<keyword evidence="1" id="KW-0808">Transferase</keyword>
<sequence length="39" mass="4370">MLPLPTHLLYHFVTIFNGDVSPYSIISKAPHLLGYFIGP</sequence>
<evidence type="ECO:0000313" key="1">
    <source>
        <dbReference type="EMBL" id="MBX35181.1"/>
    </source>
</evidence>
<dbReference type="GO" id="GO:0032259">
    <property type="term" value="P:methylation"/>
    <property type="evidence" value="ECO:0007669"/>
    <property type="project" value="UniProtKB-KW"/>
</dbReference>
<name>A0A2P2MY75_RHIMU</name>
<reference evidence="1" key="1">
    <citation type="submission" date="2018-02" db="EMBL/GenBank/DDBJ databases">
        <title>Rhizophora mucronata_Transcriptome.</title>
        <authorList>
            <person name="Meera S.P."/>
            <person name="Sreeshan A."/>
            <person name="Augustine A."/>
        </authorList>
    </citation>
    <scope>NUCLEOTIDE SEQUENCE</scope>
    <source>
        <tissue evidence="1">Leaf</tissue>
    </source>
</reference>
<keyword evidence="1" id="KW-0489">Methyltransferase</keyword>